<gene>
    <name evidence="1" type="ORF">GIB67_031616</name>
</gene>
<dbReference type="EMBL" id="JACGCM010001886">
    <property type="protein sequence ID" value="KAF6147625.1"/>
    <property type="molecule type" value="Genomic_DNA"/>
</dbReference>
<keyword evidence="2" id="KW-1185">Reference proteome</keyword>
<dbReference type="AlphaFoldDB" id="A0A7J7LYD2"/>
<evidence type="ECO:0000313" key="1">
    <source>
        <dbReference type="EMBL" id="KAF6147625.1"/>
    </source>
</evidence>
<proteinExistence type="predicted"/>
<accession>A0A7J7LYD2</accession>
<sequence length="143" mass="15759">NVSPHLLDESLRLLALRRLFDLSKQGQTIASFESNNSEQGKIYNSSTVEIQRRASNGDPLAYGQLMEQSYLANYHDASKVFTKSLQPCSKSYGDNGSGKVAAGAQIWHNCSASSHGLSYLSKEHDILHRSSSDPLTDKQTSLR</sequence>
<reference evidence="1 2" key="1">
    <citation type="journal article" date="2020" name="IScience">
        <title>Genome Sequencing of the Endangered Kingdonia uniflora (Circaeasteraceae, Ranunculales) Reveals Potential Mechanisms of Evolutionary Specialization.</title>
        <authorList>
            <person name="Sun Y."/>
            <person name="Deng T."/>
            <person name="Zhang A."/>
            <person name="Moore M.J."/>
            <person name="Landis J.B."/>
            <person name="Lin N."/>
            <person name="Zhang H."/>
            <person name="Zhang X."/>
            <person name="Huang J."/>
            <person name="Zhang X."/>
            <person name="Sun H."/>
            <person name="Wang H."/>
        </authorList>
    </citation>
    <scope>NUCLEOTIDE SEQUENCE [LARGE SCALE GENOMIC DNA]</scope>
    <source>
        <strain evidence="1">TB1705</strain>
        <tissue evidence="1">Leaf</tissue>
    </source>
</reference>
<feature type="non-terminal residue" evidence="1">
    <location>
        <position position="1"/>
    </location>
</feature>
<dbReference type="Proteomes" id="UP000541444">
    <property type="component" value="Unassembled WGS sequence"/>
</dbReference>
<evidence type="ECO:0000313" key="2">
    <source>
        <dbReference type="Proteomes" id="UP000541444"/>
    </source>
</evidence>
<protein>
    <submittedName>
        <fullName evidence="1">Uncharacterized protein</fullName>
    </submittedName>
</protein>
<comment type="caution">
    <text evidence="1">The sequence shown here is derived from an EMBL/GenBank/DDBJ whole genome shotgun (WGS) entry which is preliminary data.</text>
</comment>
<name>A0A7J7LYD2_9MAGN</name>
<organism evidence="1 2">
    <name type="scientific">Kingdonia uniflora</name>
    <dbReference type="NCBI Taxonomy" id="39325"/>
    <lineage>
        <taxon>Eukaryota</taxon>
        <taxon>Viridiplantae</taxon>
        <taxon>Streptophyta</taxon>
        <taxon>Embryophyta</taxon>
        <taxon>Tracheophyta</taxon>
        <taxon>Spermatophyta</taxon>
        <taxon>Magnoliopsida</taxon>
        <taxon>Ranunculales</taxon>
        <taxon>Circaeasteraceae</taxon>
        <taxon>Kingdonia</taxon>
    </lineage>
</organism>